<feature type="domain" description="Auxiliary Activity family 9 catalytic" evidence="17">
    <location>
        <begin position="17"/>
        <end position="219"/>
    </location>
</feature>
<feature type="chain" id="PRO_5045201295" description="lytic cellulose monooxygenase (C4-dehydrogenating)" evidence="16">
    <location>
        <begin position="17"/>
        <end position="229"/>
    </location>
</feature>
<comment type="subcellular location">
    <subcellularLocation>
        <location evidence="2">Secreted</location>
    </subcellularLocation>
</comment>
<keyword evidence="5 16" id="KW-0732">Signal</keyword>
<proteinExistence type="inferred from homology"/>
<evidence type="ECO:0000313" key="19">
    <source>
        <dbReference type="Proteomes" id="UP001390339"/>
    </source>
</evidence>
<protein>
    <recommendedName>
        <fullName evidence="15">lytic cellulose monooxygenase (C4-dehydrogenating)</fullName>
        <ecNumber evidence="15">1.14.99.56</ecNumber>
    </recommendedName>
</protein>
<evidence type="ECO:0000256" key="16">
    <source>
        <dbReference type="SAM" id="SignalP"/>
    </source>
</evidence>
<dbReference type="Proteomes" id="UP001390339">
    <property type="component" value="Unassembled WGS sequence"/>
</dbReference>
<keyword evidence="12" id="KW-0624">Polysaccharide degradation</keyword>
<accession>A0ABR2IET2</accession>
<dbReference type="InterPro" id="IPR005103">
    <property type="entry name" value="AA9_LPMO"/>
</dbReference>
<feature type="signal peptide" evidence="16">
    <location>
        <begin position="1"/>
        <end position="16"/>
    </location>
</feature>
<keyword evidence="8" id="KW-0186">Copper</keyword>
<sequence length="229" mass="24354">MKSFAALTLLASAVSAHYTFPALVYNGQTTKDWEYVRKTTNFNSHGPVEDVKSDAIRCYQNAPGSEGAKTMSVKAGDKVGFRVDSNIGHPGPMAFYMAKAPDGKAAADFDGSGDVWFKIYEDGPNFAQSGLTWPSDGSREVSATIPPCVQSGDYLLRVEHIALHSAGQTGGAQFYLSCAQIKVEGGGSSKPAGVAFPGAYNAEDPGIKFNLYYPVPTSYTNPGPKPFTC</sequence>
<evidence type="ECO:0000256" key="7">
    <source>
        <dbReference type="ARBA" id="ARBA00023002"/>
    </source>
</evidence>
<evidence type="ECO:0000256" key="15">
    <source>
        <dbReference type="ARBA" id="ARBA00047174"/>
    </source>
</evidence>
<reference evidence="18 19" key="1">
    <citation type="journal article" date="2024" name="IMA Fungus">
        <title>Apiospora arundinis, a panoply of carbohydrate-active enzymes and secondary metabolites.</title>
        <authorList>
            <person name="Sorensen T."/>
            <person name="Petersen C."/>
            <person name="Muurmann A.T."/>
            <person name="Christiansen J.V."/>
            <person name="Brundto M.L."/>
            <person name="Overgaard C.K."/>
            <person name="Boysen A.T."/>
            <person name="Wollenberg R.D."/>
            <person name="Larsen T.O."/>
            <person name="Sorensen J.L."/>
            <person name="Nielsen K.L."/>
            <person name="Sondergaard T.E."/>
        </authorList>
    </citation>
    <scope>NUCLEOTIDE SEQUENCE [LARGE SCALE GENOMIC DNA]</scope>
    <source>
        <strain evidence="18 19">AAU 773</strain>
    </source>
</reference>
<organism evidence="18 19">
    <name type="scientific">Apiospora arundinis</name>
    <dbReference type="NCBI Taxonomy" id="335852"/>
    <lineage>
        <taxon>Eukaryota</taxon>
        <taxon>Fungi</taxon>
        <taxon>Dikarya</taxon>
        <taxon>Ascomycota</taxon>
        <taxon>Pezizomycotina</taxon>
        <taxon>Sordariomycetes</taxon>
        <taxon>Xylariomycetidae</taxon>
        <taxon>Amphisphaeriales</taxon>
        <taxon>Apiosporaceae</taxon>
        <taxon>Apiospora</taxon>
    </lineage>
</organism>
<dbReference type="Gene3D" id="2.70.50.70">
    <property type="match status" value="1"/>
</dbReference>
<evidence type="ECO:0000256" key="13">
    <source>
        <dbReference type="ARBA" id="ARBA00044502"/>
    </source>
</evidence>
<keyword evidence="10" id="KW-1015">Disulfide bond</keyword>
<evidence type="ECO:0000256" key="14">
    <source>
        <dbReference type="ARBA" id="ARBA00045077"/>
    </source>
</evidence>
<evidence type="ECO:0000256" key="9">
    <source>
        <dbReference type="ARBA" id="ARBA00023033"/>
    </source>
</evidence>
<evidence type="ECO:0000256" key="1">
    <source>
        <dbReference type="ARBA" id="ARBA00001973"/>
    </source>
</evidence>
<comment type="catalytic activity">
    <reaction evidence="14">
        <text>[(1-&gt;4)-beta-D-glucosyl]n+m + reduced acceptor + O2 = 4-dehydro-beta-D-glucosyl-[(1-&gt;4)-beta-D-glucosyl]n-1 + [(1-&gt;4)-beta-D-glucosyl]m + acceptor + H2O.</text>
        <dbReference type="EC" id="1.14.99.56"/>
    </reaction>
</comment>
<name>A0ABR2IET2_9PEZI</name>
<dbReference type="EMBL" id="JAPCWZ010000005">
    <property type="protein sequence ID" value="KAK8862044.1"/>
    <property type="molecule type" value="Genomic_DNA"/>
</dbReference>
<dbReference type="InterPro" id="IPR049892">
    <property type="entry name" value="AA9"/>
</dbReference>
<gene>
    <name evidence="18" type="ORF">PGQ11_008279</name>
</gene>
<evidence type="ECO:0000256" key="4">
    <source>
        <dbReference type="ARBA" id="ARBA00022723"/>
    </source>
</evidence>
<evidence type="ECO:0000256" key="6">
    <source>
        <dbReference type="ARBA" id="ARBA00023001"/>
    </source>
</evidence>
<dbReference type="PANTHER" id="PTHR33353:SF10">
    <property type="entry name" value="ENDO-BETA-1,4-GLUCANASE D"/>
    <property type="match status" value="1"/>
</dbReference>
<keyword evidence="6" id="KW-0136">Cellulose degradation</keyword>
<evidence type="ECO:0000256" key="2">
    <source>
        <dbReference type="ARBA" id="ARBA00004613"/>
    </source>
</evidence>
<evidence type="ECO:0000256" key="10">
    <source>
        <dbReference type="ARBA" id="ARBA00023157"/>
    </source>
</evidence>
<keyword evidence="11" id="KW-0119">Carbohydrate metabolism</keyword>
<evidence type="ECO:0000256" key="11">
    <source>
        <dbReference type="ARBA" id="ARBA00023277"/>
    </source>
</evidence>
<dbReference type="PANTHER" id="PTHR33353">
    <property type="entry name" value="PUTATIVE (AFU_ORTHOLOGUE AFUA_1G12560)-RELATED"/>
    <property type="match status" value="1"/>
</dbReference>
<evidence type="ECO:0000256" key="3">
    <source>
        <dbReference type="ARBA" id="ARBA00022525"/>
    </source>
</evidence>
<keyword evidence="9" id="KW-0503">Monooxygenase</keyword>
<keyword evidence="7" id="KW-0560">Oxidoreductase</keyword>
<keyword evidence="3" id="KW-0964">Secreted</keyword>
<comment type="caution">
    <text evidence="18">The sequence shown here is derived from an EMBL/GenBank/DDBJ whole genome shotgun (WGS) entry which is preliminary data.</text>
</comment>
<comment type="cofactor">
    <cofactor evidence="1">
        <name>Cu(2+)</name>
        <dbReference type="ChEBI" id="CHEBI:29036"/>
    </cofactor>
</comment>
<evidence type="ECO:0000256" key="8">
    <source>
        <dbReference type="ARBA" id="ARBA00023008"/>
    </source>
</evidence>
<evidence type="ECO:0000259" key="17">
    <source>
        <dbReference type="Pfam" id="PF03443"/>
    </source>
</evidence>
<evidence type="ECO:0000313" key="18">
    <source>
        <dbReference type="EMBL" id="KAK8862044.1"/>
    </source>
</evidence>
<keyword evidence="18" id="KW-0378">Hydrolase</keyword>
<keyword evidence="4" id="KW-0479">Metal-binding</keyword>
<comment type="similarity">
    <text evidence="13">Belongs to the polysaccharide monooxygenase AA9 family.</text>
</comment>
<dbReference type="CDD" id="cd21175">
    <property type="entry name" value="LPMO_AA9"/>
    <property type="match status" value="1"/>
</dbReference>
<keyword evidence="19" id="KW-1185">Reference proteome</keyword>
<dbReference type="EC" id="1.14.99.56" evidence="15"/>
<evidence type="ECO:0000256" key="5">
    <source>
        <dbReference type="ARBA" id="ARBA00022729"/>
    </source>
</evidence>
<dbReference type="Pfam" id="PF03443">
    <property type="entry name" value="AA9"/>
    <property type="match status" value="1"/>
</dbReference>
<evidence type="ECO:0000256" key="12">
    <source>
        <dbReference type="ARBA" id="ARBA00023326"/>
    </source>
</evidence>
<dbReference type="GO" id="GO:0016787">
    <property type="term" value="F:hydrolase activity"/>
    <property type="evidence" value="ECO:0007669"/>
    <property type="project" value="UniProtKB-KW"/>
</dbReference>